<feature type="non-terminal residue" evidence="1">
    <location>
        <position position="511"/>
    </location>
</feature>
<accession>A0A382CNQ2</accession>
<dbReference type="AlphaFoldDB" id="A0A382CNQ2"/>
<feature type="non-terminal residue" evidence="1">
    <location>
        <position position="1"/>
    </location>
</feature>
<evidence type="ECO:0000313" key="1">
    <source>
        <dbReference type="EMBL" id="SVB27412.1"/>
    </source>
</evidence>
<name>A0A382CNQ2_9ZZZZ</name>
<dbReference type="Pfam" id="PF12228">
    <property type="entry name" value="DUF3604"/>
    <property type="match status" value="1"/>
</dbReference>
<proteinExistence type="predicted"/>
<evidence type="ECO:0008006" key="2">
    <source>
        <dbReference type="Google" id="ProtNLM"/>
    </source>
</evidence>
<protein>
    <recommendedName>
        <fullName evidence="2">DUF3604 domain-containing protein</fullName>
    </recommendedName>
</protein>
<dbReference type="InterPro" id="IPR022028">
    <property type="entry name" value="DUF3604"/>
</dbReference>
<organism evidence="1">
    <name type="scientific">marine metagenome</name>
    <dbReference type="NCBI Taxonomy" id="408172"/>
    <lineage>
        <taxon>unclassified sequences</taxon>
        <taxon>metagenomes</taxon>
        <taxon>ecological metagenomes</taxon>
    </lineage>
</organism>
<dbReference type="Gene3D" id="3.20.20.140">
    <property type="entry name" value="Metal-dependent hydrolases"/>
    <property type="match status" value="1"/>
</dbReference>
<reference evidence="1" key="1">
    <citation type="submission" date="2018-05" db="EMBL/GenBank/DDBJ databases">
        <authorList>
            <person name="Lanie J.A."/>
            <person name="Ng W.-L."/>
            <person name="Kazmierczak K.M."/>
            <person name="Andrzejewski T.M."/>
            <person name="Davidsen T.M."/>
            <person name="Wayne K.J."/>
            <person name="Tettelin H."/>
            <person name="Glass J.I."/>
            <person name="Rusch D."/>
            <person name="Podicherti R."/>
            <person name="Tsui H.-C.T."/>
            <person name="Winkler M.E."/>
        </authorList>
    </citation>
    <scope>NUCLEOTIDE SEQUENCE</scope>
</reference>
<gene>
    <name evidence="1" type="ORF">METZ01_LOCUS180266</name>
</gene>
<sequence>VKQLIPLIIILFCFINNLFPNEANISIHPENLVCGGYQTIKIEFFTHNMTIKSGGGFRFELPVGYLETKPYYWDKPQIDIIEGKGFVSVDEKNKNFVEISLSGARGGIVNCQFLKNVNPQDTIRIFYSGTVQSLVWQSRINAQWRTDKNSEWHTFEILPKIEILNQNMRTMVVQIPSDCKINELIDIRVAAIDKYGNRVTNFDQTVTITSQNKPNNQIIKYTFTEEDSGFYQFNNYSFSNTNFQKITLTIGDNQFTSNYSFVHNKEPTYNRYFGDLHFHTGTGEENNMFSSTFTGGDHRGNFSTAKAAYEYAKKTMLLDFAASTEHDTQYFSDNGWAISKSVSQSFNSPNEFITFFGYEWTSKPQIGHHIILFKDSSNIVYDHMKYNTQESLWNTFEKNQTEVLMIPHVTWTQESHGVWNIPNNQFRRVGEIYSLWNNRYLIQPGDNPQRFELGLKKKWSYQYAWANGHKIGLIGCSDNHTGHPGLNNYSPDCVHAGGLTSIISSTVNRDH</sequence>
<dbReference type="EMBL" id="UINC01035268">
    <property type="protein sequence ID" value="SVB27412.1"/>
    <property type="molecule type" value="Genomic_DNA"/>
</dbReference>